<keyword evidence="4" id="KW-1185">Reference proteome</keyword>
<dbReference type="AlphaFoldDB" id="A0A840F7H5"/>
<sequence>MKLKNWSAAAMALAAAMTATSATATVFSFELNGAHRAVWTIDTDQPTDGYADGESSYYIVEGNFSDLPGFSAKTNNAALIEFYTDKLDGGFYIEDYYNTTVDVDDRAILTTNGPSVITGPSIAPTFLTGSFVFTNKYNSAEKYSLLITAIPEPASWAMMLIGFGAIGVTMRRRAKGAVTLLA</sequence>
<accession>A0A840F7H5</accession>
<evidence type="ECO:0000313" key="4">
    <source>
        <dbReference type="Proteomes" id="UP000529795"/>
    </source>
</evidence>
<evidence type="ECO:0000256" key="1">
    <source>
        <dbReference type="SAM" id="SignalP"/>
    </source>
</evidence>
<name>A0A840F7H5_9SPHN</name>
<comment type="caution">
    <text evidence="3">The sequence shown here is derived from an EMBL/GenBank/DDBJ whole genome shotgun (WGS) entry which is preliminary data.</text>
</comment>
<protein>
    <recommendedName>
        <fullName evidence="2">Ice-binding protein C-terminal domain-containing protein</fullName>
    </recommendedName>
</protein>
<feature type="signal peptide" evidence="1">
    <location>
        <begin position="1"/>
        <end position="24"/>
    </location>
</feature>
<evidence type="ECO:0000259" key="2">
    <source>
        <dbReference type="Pfam" id="PF07589"/>
    </source>
</evidence>
<dbReference type="Proteomes" id="UP000529795">
    <property type="component" value="Unassembled WGS sequence"/>
</dbReference>
<dbReference type="InterPro" id="IPR013424">
    <property type="entry name" value="Ice-binding_C"/>
</dbReference>
<gene>
    <name evidence="3" type="ORF">GGQ80_001806</name>
</gene>
<reference evidence="3 4" key="1">
    <citation type="submission" date="2020-08" db="EMBL/GenBank/DDBJ databases">
        <title>Genomic Encyclopedia of Type Strains, Phase IV (KMG-IV): sequencing the most valuable type-strain genomes for metagenomic binning, comparative biology and taxonomic classification.</title>
        <authorList>
            <person name="Goeker M."/>
        </authorList>
    </citation>
    <scope>NUCLEOTIDE SEQUENCE [LARGE SCALE GENOMIC DNA]</scope>
    <source>
        <strain evidence="3 4">YC6723</strain>
    </source>
</reference>
<feature type="chain" id="PRO_5032390255" description="Ice-binding protein C-terminal domain-containing protein" evidence="1">
    <location>
        <begin position="25"/>
        <end position="182"/>
    </location>
</feature>
<dbReference type="Pfam" id="PF07589">
    <property type="entry name" value="PEP-CTERM"/>
    <property type="match status" value="1"/>
</dbReference>
<organism evidence="3 4">
    <name type="scientific">Sphingomonas jinjuensis</name>
    <dbReference type="NCBI Taxonomy" id="535907"/>
    <lineage>
        <taxon>Bacteria</taxon>
        <taxon>Pseudomonadati</taxon>
        <taxon>Pseudomonadota</taxon>
        <taxon>Alphaproteobacteria</taxon>
        <taxon>Sphingomonadales</taxon>
        <taxon>Sphingomonadaceae</taxon>
        <taxon>Sphingomonas</taxon>
    </lineage>
</organism>
<proteinExistence type="predicted"/>
<keyword evidence="1" id="KW-0732">Signal</keyword>
<evidence type="ECO:0000313" key="3">
    <source>
        <dbReference type="EMBL" id="MBB4153900.1"/>
    </source>
</evidence>
<dbReference type="NCBIfam" id="NF035944">
    <property type="entry name" value="PEPxxWA-CTERM"/>
    <property type="match status" value="1"/>
</dbReference>
<feature type="domain" description="Ice-binding protein C-terminal" evidence="2">
    <location>
        <begin position="149"/>
        <end position="173"/>
    </location>
</feature>
<dbReference type="RefSeq" id="WP_183983891.1">
    <property type="nucleotide sequence ID" value="NZ_JACIEV010000004.1"/>
</dbReference>
<dbReference type="EMBL" id="JACIEV010000004">
    <property type="protein sequence ID" value="MBB4153900.1"/>
    <property type="molecule type" value="Genomic_DNA"/>
</dbReference>
<dbReference type="NCBIfam" id="TIGR02595">
    <property type="entry name" value="PEP_CTERM"/>
    <property type="match status" value="1"/>
</dbReference>